<dbReference type="InterPro" id="IPR038981">
    <property type="entry name" value="CID5/CID6"/>
</dbReference>
<dbReference type="CDD" id="cd14371">
    <property type="entry name" value="CUE_CID7_like"/>
    <property type="match status" value="1"/>
</dbReference>
<evidence type="ECO:0000256" key="1">
    <source>
        <dbReference type="SAM" id="MobiDB-lite"/>
    </source>
</evidence>
<dbReference type="InterPro" id="IPR041806">
    <property type="entry name" value="CID5/6/7_CUE"/>
</dbReference>
<dbReference type="Proteomes" id="UP000825729">
    <property type="component" value="Unassembled WGS sequence"/>
</dbReference>
<evidence type="ECO:0008006" key="4">
    <source>
        <dbReference type="Google" id="ProtNLM"/>
    </source>
</evidence>
<sequence length="182" mass="19504">MSLLENDAMKPMKSLLNPYADSFVPLSRQGADKQCKSNDKTEDIQGSLQVTTSEAENSKVASGSAKTHVDDSQFNKLSLDESTPKNADDETERSNAADETERSNAADEFEYDLAFLAATFPGVSDQSLADVYFANDGDLDAAIEMMNQLENLPEVSNFGFSACSSPIPDMTSTICGEASGSS</sequence>
<gene>
    <name evidence="2" type="ORF">H6P81_003850</name>
</gene>
<name>A0AAV7FGS4_ARIFI</name>
<feature type="region of interest" description="Disordered" evidence="1">
    <location>
        <begin position="48"/>
        <end position="105"/>
    </location>
</feature>
<organism evidence="2 3">
    <name type="scientific">Aristolochia fimbriata</name>
    <name type="common">White veined hardy Dutchman's pipe vine</name>
    <dbReference type="NCBI Taxonomy" id="158543"/>
    <lineage>
        <taxon>Eukaryota</taxon>
        <taxon>Viridiplantae</taxon>
        <taxon>Streptophyta</taxon>
        <taxon>Embryophyta</taxon>
        <taxon>Tracheophyta</taxon>
        <taxon>Spermatophyta</taxon>
        <taxon>Magnoliopsida</taxon>
        <taxon>Magnoliidae</taxon>
        <taxon>Piperales</taxon>
        <taxon>Aristolochiaceae</taxon>
        <taxon>Aristolochia</taxon>
    </lineage>
</organism>
<proteinExistence type="predicted"/>
<dbReference type="PANTHER" id="PTHR37252">
    <property type="entry name" value="POLYADENYLATE-BINDING PROTEIN-INTERACTING PROTEIN 6"/>
    <property type="match status" value="1"/>
</dbReference>
<reference evidence="2 3" key="1">
    <citation type="submission" date="2021-07" db="EMBL/GenBank/DDBJ databases">
        <title>The Aristolochia fimbriata genome: insights into angiosperm evolution, floral development and chemical biosynthesis.</title>
        <authorList>
            <person name="Jiao Y."/>
        </authorList>
    </citation>
    <scope>NUCLEOTIDE SEQUENCE [LARGE SCALE GENOMIC DNA]</scope>
    <source>
        <strain evidence="2">IBCAS-2021</strain>
        <tissue evidence="2">Leaf</tissue>
    </source>
</reference>
<dbReference type="Gene3D" id="1.10.8.10">
    <property type="entry name" value="DNA helicase RuvA subunit, C-terminal domain"/>
    <property type="match status" value="1"/>
</dbReference>
<dbReference type="AlphaFoldDB" id="A0AAV7FGS4"/>
<dbReference type="InterPro" id="IPR009060">
    <property type="entry name" value="UBA-like_sf"/>
</dbReference>
<protein>
    <recommendedName>
        <fullName evidence="4">CUE domain-containing protein</fullName>
    </recommendedName>
</protein>
<keyword evidence="3" id="KW-1185">Reference proteome</keyword>
<dbReference type="EMBL" id="JAINDJ010000002">
    <property type="protein sequence ID" value="KAG9459342.1"/>
    <property type="molecule type" value="Genomic_DNA"/>
</dbReference>
<dbReference type="SUPFAM" id="SSF46934">
    <property type="entry name" value="UBA-like"/>
    <property type="match status" value="1"/>
</dbReference>
<accession>A0AAV7FGS4</accession>
<evidence type="ECO:0000313" key="2">
    <source>
        <dbReference type="EMBL" id="KAG9459342.1"/>
    </source>
</evidence>
<evidence type="ECO:0000313" key="3">
    <source>
        <dbReference type="Proteomes" id="UP000825729"/>
    </source>
</evidence>
<feature type="compositionally biased region" description="Polar residues" evidence="1">
    <location>
        <begin position="48"/>
        <end position="65"/>
    </location>
</feature>
<dbReference type="PANTHER" id="PTHR37252:SF3">
    <property type="entry name" value="POLYADENYLATE-BINDING PROTEIN-INTERACTING PROTEIN 6"/>
    <property type="match status" value="1"/>
</dbReference>
<feature type="compositionally biased region" description="Basic and acidic residues" evidence="1">
    <location>
        <begin position="67"/>
        <end position="105"/>
    </location>
</feature>
<comment type="caution">
    <text evidence="2">The sequence shown here is derived from an EMBL/GenBank/DDBJ whole genome shotgun (WGS) entry which is preliminary data.</text>
</comment>